<comment type="caution">
    <text evidence="2">The sequence shown here is derived from an EMBL/GenBank/DDBJ whole genome shotgun (WGS) entry which is preliminary data.</text>
</comment>
<dbReference type="AlphaFoldDB" id="A0A932R2D0"/>
<dbReference type="SUPFAM" id="SSF53756">
    <property type="entry name" value="UDP-Glycosyltransferase/glycogen phosphorylase"/>
    <property type="match status" value="1"/>
</dbReference>
<dbReference type="NCBIfam" id="TIGR03568">
    <property type="entry name" value="NeuC_NnaA"/>
    <property type="match status" value="1"/>
</dbReference>
<dbReference type="GO" id="GO:0004553">
    <property type="term" value="F:hydrolase activity, hydrolyzing O-glycosyl compounds"/>
    <property type="evidence" value="ECO:0007669"/>
    <property type="project" value="InterPro"/>
</dbReference>
<dbReference type="PANTHER" id="PTHR43174">
    <property type="entry name" value="UDP-N-ACETYLGLUCOSAMINE 2-EPIMERASE"/>
    <property type="match status" value="1"/>
</dbReference>
<evidence type="ECO:0000313" key="2">
    <source>
        <dbReference type="EMBL" id="MBI3631150.1"/>
    </source>
</evidence>
<keyword evidence="2" id="KW-0326">Glycosidase</keyword>
<evidence type="ECO:0000259" key="1">
    <source>
        <dbReference type="Pfam" id="PF02350"/>
    </source>
</evidence>
<protein>
    <submittedName>
        <fullName evidence="2">UDP-N-acetylglucosamine 2-epimerase (Hydrolyzing)</fullName>
        <ecNumber evidence="2">3.2.1.183</ecNumber>
    </submittedName>
</protein>
<dbReference type="Gene3D" id="3.40.50.2000">
    <property type="entry name" value="Glycogen Phosphorylase B"/>
    <property type="match status" value="2"/>
</dbReference>
<sequence length="383" mass="42839">MRVAIVSERRADYSRFRPILSLMKRDRFFDVRLAVTGISLLKSHGQDIRVIKRDGFKIAVVIPMYREGVSDTGAEMTRAYGRVMAGLADFFEKVKPDVVLTGFDIGANFAAAIVGAHMNIPVAHIQGGEVTGSIDESLRHATSKFAHIHFPATRDAAERLRRMGEDPRFIFVMGCPSLDMIRQTPQMKKADVALMLGLDPGRPYVVILQHPVTTEATDAGRQMKETLRAVKSMRLQGVVIYPNNDAGSQAIKKEIENSGLLFVPSMSPDQFINALRYTSALVGNSSSGIHETATLHVPTVNIGTRQQGRMRPANVIDVGYRTDEIRRGIRKALYDKKFLARVRRIKNPYGDGHSARRIVGILKKLDYKKIPIQKRFVDEDPRK</sequence>
<feature type="domain" description="UDP-N-acetylglucosamine 2-epimerase" evidence="1">
    <location>
        <begin position="24"/>
        <end position="363"/>
    </location>
</feature>
<dbReference type="GO" id="GO:0006047">
    <property type="term" value="P:UDP-N-acetylglucosamine metabolic process"/>
    <property type="evidence" value="ECO:0007669"/>
    <property type="project" value="InterPro"/>
</dbReference>
<dbReference type="InterPro" id="IPR020004">
    <property type="entry name" value="UDP-GlcNAc_Epase"/>
</dbReference>
<name>A0A932R2D0_9BACT</name>
<dbReference type="InterPro" id="IPR003331">
    <property type="entry name" value="UDP_GlcNAc_Epimerase_2_dom"/>
</dbReference>
<dbReference type="Pfam" id="PF02350">
    <property type="entry name" value="Epimerase_2"/>
    <property type="match status" value="1"/>
</dbReference>
<gene>
    <name evidence="2" type="primary">neuC</name>
    <name evidence="2" type="ORF">HY221_02330</name>
</gene>
<dbReference type="Proteomes" id="UP000753196">
    <property type="component" value="Unassembled WGS sequence"/>
</dbReference>
<accession>A0A932R2D0</accession>
<reference evidence="2" key="1">
    <citation type="submission" date="2020-07" db="EMBL/GenBank/DDBJ databases">
        <title>Huge and variable diversity of episymbiotic CPR bacteria and DPANN archaea in groundwater ecosystems.</title>
        <authorList>
            <person name="He C.Y."/>
            <person name="Keren R."/>
            <person name="Whittaker M."/>
            <person name="Farag I.F."/>
            <person name="Doudna J."/>
            <person name="Cate J.H.D."/>
            <person name="Banfield J.F."/>
        </authorList>
    </citation>
    <scope>NUCLEOTIDE SEQUENCE</scope>
    <source>
        <strain evidence="2">NC_groundwater_973_Pr1_S-0.2um_54_13</strain>
    </source>
</reference>
<keyword evidence="2" id="KW-0378">Hydrolase</keyword>
<dbReference type="InterPro" id="IPR029767">
    <property type="entry name" value="WecB-like"/>
</dbReference>
<dbReference type="PANTHER" id="PTHR43174:SF3">
    <property type="entry name" value="UDP-N-ACETYLGLUCOSAMINE 2-EPIMERASE"/>
    <property type="match status" value="1"/>
</dbReference>
<organism evidence="2 3">
    <name type="scientific">Candidatus Sungiibacteriota bacterium</name>
    <dbReference type="NCBI Taxonomy" id="2750080"/>
    <lineage>
        <taxon>Bacteria</taxon>
        <taxon>Candidatus Sungiibacteriota</taxon>
    </lineage>
</organism>
<dbReference type="EMBL" id="JACQCR010000055">
    <property type="protein sequence ID" value="MBI3631150.1"/>
    <property type="molecule type" value="Genomic_DNA"/>
</dbReference>
<dbReference type="EC" id="3.2.1.183" evidence="2"/>
<proteinExistence type="predicted"/>
<evidence type="ECO:0000313" key="3">
    <source>
        <dbReference type="Proteomes" id="UP000753196"/>
    </source>
</evidence>